<dbReference type="Gene3D" id="1.10.4010.10">
    <property type="entry name" value="Type II deoxyuridine triphosphatase"/>
    <property type="match status" value="1"/>
</dbReference>
<dbReference type="Pfam" id="PF08761">
    <property type="entry name" value="dUTPase_2"/>
    <property type="match status" value="1"/>
</dbReference>
<dbReference type="AlphaFoldDB" id="A0A1H9SZ16"/>
<dbReference type="CDD" id="cd11527">
    <property type="entry name" value="NTP-PPase_dUTPase"/>
    <property type="match status" value="1"/>
</dbReference>
<reference evidence="2" key="1">
    <citation type="submission" date="2016-10" db="EMBL/GenBank/DDBJ databases">
        <authorList>
            <person name="Varghese N."/>
            <person name="Submissions S."/>
        </authorList>
    </citation>
    <scope>NUCLEOTIDE SEQUENCE [LARGE SCALE GENOMIC DNA]</scope>
    <source>
        <strain evidence="2">S9</strain>
    </source>
</reference>
<dbReference type="STRING" id="1601833.SAMN05518684_10541"/>
<organism evidence="1 2">
    <name type="scientific">Salipaludibacillus aurantiacus</name>
    <dbReference type="NCBI Taxonomy" id="1601833"/>
    <lineage>
        <taxon>Bacteria</taxon>
        <taxon>Bacillati</taxon>
        <taxon>Bacillota</taxon>
        <taxon>Bacilli</taxon>
        <taxon>Bacillales</taxon>
        <taxon>Bacillaceae</taxon>
    </lineage>
</organism>
<dbReference type="EMBL" id="FOGT01000005">
    <property type="protein sequence ID" value="SER90252.1"/>
    <property type="molecule type" value="Genomic_DNA"/>
</dbReference>
<evidence type="ECO:0000313" key="2">
    <source>
        <dbReference type="Proteomes" id="UP000198571"/>
    </source>
</evidence>
<dbReference type="InterPro" id="IPR016947">
    <property type="entry name" value="UCP030140"/>
</dbReference>
<protein>
    <submittedName>
        <fullName evidence="1">Dimeric dUTPase, all-alpha-NTP-PPase (MazG) superfamily</fullName>
    </submittedName>
</protein>
<name>A0A1H9SZ16_9BACI</name>
<gene>
    <name evidence="1" type="ORF">SAMN05518684_10541</name>
</gene>
<dbReference type="Proteomes" id="UP000198571">
    <property type="component" value="Unassembled WGS sequence"/>
</dbReference>
<keyword evidence="2" id="KW-1185">Reference proteome</keyword>
<evidence type="ECO:0000313" key="1">
    <source>
        <dbReference type="EMBL" id="SER90252.1"/>
    </source>
</evidence>
<accession>A0A1H9SZ16</accession>
<dbReference type="SUPFAM" id="SSF101386">
    <property type="entry name" value="all-alpha NTP pyrophosphatases"/>
    <property type="match status" value="1"/>
</dbReference>
<dbReference type="InterPro" id="IPR014871">
    <property type="entry name" value="dUTPase/dCTP_pyrophosphatase"/>
</dbReference>
<dbReference type="PIRSF" id="PIRSF030140">
    <property type="entry name" value="UCP030140"/>
    <property type="match status" value="1"/>
</dbReference>
<dbReference type="OrthoDB" id="5506143at2"/>
<sequence length="166" mass="19455">MDFTELFMMQKKLDRYIEAKNGLESEPLLERKLMAFQVELAELANETRSFKFWSGKGPSEDEIILEEYVDGIHFLLSVGIEYGLDNEFSIHYPVLNKASENCLVKSFFTVMEDLLTLRKEETKEAYERLFSNYLKIGAELGFGPEDIVRSYEQKNEVNRHRQDEGY</sequence>
<dbReference type="RefSeq" id="WP_093049568.1">
    <property type="nucleotide sequence ID" value="NZ_FOGT01000005.1"/>
</dbReference>
<proteinExistence type="predicted"/>